<name>A0A1X7U223_AMPQE</name>
<protein>
    <submittedName>
        <fullName evidence="1">Uncharacterized protein</fullName>
    </submittedName>
</protein>
<reference evidence="1" key="1">
    <citation type="submission" date="2017-05" db="UniProtKB">
        <authorList>
            <consortium name="EnsemblMetazoa"/>
        </authorList>
    </citation>
    <scope>IDENTIFICATION</scope>
</reference>
<proteinExistence type="predicted"/>
<dbReference type="InParanoid" id="A0A1X7U223"/>
<dbReference type="EnsemblMetazoa" id="Aqu2.1.21703_001">
    <property type="protein sequence ID" value="Aqu2.1.21703_001"/>
    <property type="gene ID" value="Aqu2.1.21703"/>
</dbReference>
<organism evidence="1">
    <name type="scientific">Amphimedon queenslandica</name>
    <name type="common">Sponge</name>
    <dbReference type="NCBI Taxonomy" id="400682"/>
    <lineage>
        <taxon>Eukaryota</taxon>
        <taxon>Metazoa</taxon>
        <taxon>Porifera</taxon>
        <taxon>Demospongiae</taxon>
        <taxon>Heteroscleromorpha</taxon>
        <taxon>Haplosclerida</taxon>
        <taxon>Niphatidae</taxon>
        <taxon>Amphimedon</taxon>
    </lineage>
</organism>
<dbReference type="AlphaFoldDB" id="A0A1X7U223"/>
<evidence type="ECO:0000313" key="1">
    <source>
        <dbReference type="EnsemblMetazoa" id="Aqu2.1.21703_001"/>
    </source>
</evidence>
<accession>A0A1X7U223</accession>
<sequence>MPNLSFFETFFQDLLLFIAITLKNMLCE</sequence>